<reference evidence="2" key="1">
    <citation type="submission" date="2023-06" db="EMBL/GenBank/DDBJ databases">
        <title>Genomic analysis of the entomopathogenic nematode Steinernema hermaphroditum.</title>
        <authorList>
            <person name="Schwarz E.M."/>
            <person name="Heppert J.K."/>
            <person name="Baniya A."/>
            <person name="Schwartz H.T."/>
            <person name="Tan C.-H."/>
            <person name="Antoshechkin I."/>
            <person name="Sternberg P.W."/>
            <person name="Goodrich-Blair H."/>
            <person name="Dillman A.R."/>
        </authorList>
    </citation>
    <scope>NUCLEOTIDE SEQUENCE</scope>
    <source>
        <strain evidence="2">PS9179</strain>
        <tissue evidence="2">Whole animal</tissue>
    </source>
</reference>
<comment type="caution">
    <text evidence="2">The sequence shown here is derived from an EMBL/GenBank/DDBJ whole genome shotgun (WGS) entry which is preliminary data.</text>
</comment>
<dbReference type="PANTHER" id="PTHR13162">
    <property type="entry name" value="CCR4-NOT TRANSCRIPTION COMPLEX"/>
    <property type="match status" value="1"/>
</dbReference>
<dbReference type="Proteomes" id="UP001175271">
    <property type="component" value="Unassembled WGS sequence"/>
</dbReference>
<evidence type="ECO:0000259" key="1">
    <source>
        <dbReference type="Pfam" id="PF04054"/>
    </source>
</evidence>
<feature type="domain" description="CCR4-Not complex component Not1 C-terminal" evidence="1">
    <location>
        <begin position="40"/>
        <end position="190"/>
    </location>
</feature>
<gene>
    <name evidence="2" type="ORF">QR680_003550</name>
</gene>
<dbReference type="InterPro" id="IPR007196">
    <property type="entry name" value="CCR4-Not_Not1_C"/>
</dbReference>
<dbReference type="PANTHER" id="PTHR13162:SF8">
    <property type="entry name" value="CCR4-NOT TRANSCRIPTION COMPLEX SUBUNIT 1"/>
    <property type="match status" value="1"/>
</dbReference>
<organism evidence="2 3">
    <name type="scientific">Steinernema hermaphroditum</name>
    <dbReference type="NCBI Taxonomy" id="289476"/>
    <lineage>
        <taxon>Eukaryota</taxon>
        <taxon>Metazoa</taxon>
        <taxon>Ecdysozoa</taxon>
        <taxon>Nematoda</taxon>
        <taxon>Chromadorea</taxon>
        <taxon>Rhabditida</taxon>
        <taxon>Tylenchina</taxon>
        <taxon>Panagrolaimomorpha</taxon>
        <taxon>Strongyloidoidea</taxon>
        <taxon>Steinernematidae</taxon>
        <taxon>Steinernema</taxon>
    </lineage>
</organism>
<proteinExistence type="predicted"/>
<dbReference type="GO" id="GO:0060090">
    <property type="term" value="F:molecular adaptor activity"/>
    <property type="evidence" value="ECO:0007669"/>
    <property type="project" value="TreeGrafter"/>
</dbReference>
<dbReference type="Pfam" id="PF04054">
    <property type="entry name" value="Not1"/>
    <property type="match status" value="1"/>
</dbReference>
<dbReference type="AlphaFoldDB" id="A0AA39HKT1"/>
<dbReference type="Gene3D" id="1.25.40.800">
    <property type="match status" value="1"/>
</dbReference>
<evidence type="ECO:0000313" key="2">
    <source>
        <dbReference type="EMBL" id="KAK0407722.1"/>
    </source>
</evidence>
<dbReference type="InterPro" id="IPR040398">
    <property type="entry name" value="Not1"/>
</dbReference>
<dbReference type="GO" id="GO:0030015">
    <property type="term" value="C:CCR4-NOT core complex"/>
    <property type="evidence" value="ECO:0007669"/>
    <property type="project" value="InterPro"/>
</dbReference>
<accession>A0AA39HKT1</accession>
<sequence>MKSTQAIGKLPFENELLHFLESRNSDLLVVLPYWLTSSSKDGSRFSRATFDSLILLIGKYVSEQLRVRGQRPTVGVISKMPFMDLLMHLAHAFCNEGRYTLFQAMVDQLRYPCILTELYSQTLFYMFGRTNNGNVCEVMARVMVERLVVFAPHPWGLVCTFNQIIRDPSCDFWSLQFVSKNPELQKILRVIIHRVIKPEGL</sequence>
<keyword evidence="3" id="KW-1185">Reference proteome</keyword>
<dbReference type="GO" id="GO:0017148">
    <property type="term" value="P:negative regulation of translation"/>
    <property type="evidence" value="ECO:0007669"/>
    <property type="project" value="InterPro"/>
</dbReference>
<protein>
    <recommendedName>
        <fullName evidence="1">CCR4-Not complex component Not1 C-terminal domain-containing protein</fullName>
    </recommendedName>
</protein>
<evidence type="ECO:0000313" key="3">
    <source>
        <dbReference type="Proteomes" id="UP001175271"/>
    </source>
</evidence>
<dbReference type="GO" id="GO:0000288">
    <property type="term" value="P:nuclear-transcribed mRNA catabolic process, deadenylation-dependent decay"/>
    <property type="evidence" value="ECO:0007669"/>
    <property type="project" value="TreeGrafter"/>
</dbReference>
<dbReference type="GO" id="GO:0000932">
    <property type="term" value="C:P-body"/>
    <property type="evidence" value="ECO:0007669"/>
    <property type="project" value="TreeGrafter"/>
</dbReference>
<dbReference type="EMBL" id="JAUCMV010000003">
    <property type="protein sequence ID" value="KAK0407722.1"/>
    <property type="molecule type" value="Genomic_DNA"/>
</dbReference>
<name>A0AA39HKT1_9BILA</name>